<comment type="caution">
    <text evidence="1">The sequence shown here is derived from an EMBL/GenBank/DDBJ whole genome shotgun (WGS) entry which is preliminary data.</text>
</comment>
<organism evidence="1">
    <name type="scientific">marine sediment metagenome</name>
    <dbReference type="NCBI Taxonomy" id="412755"/>
    <lineage>
        <taxon>unclassified sequences</taxon>
        <taxon>metagenomes</taxon>
        <taxon>ecological metagenomes</taxon>
    </lineage>
</organism>
<dbReference type="AlphaFoldDB" id="A0A0F9ECJ0"/>
<proteinExistence type="predicted"/>
<name>A0A0F9ECJ0_9ZZZZ</name>
<protein>
    <submittedName>
        <fullName evidence="1">Uncharacterized protein</fullName>
    </submittedName>
</protein>
<dbReference type="EMBL" id="LAZR01037627">
    <property type="protein sequence ID" value="KKL21708.1"/>
    <property type="molecule type" value="Genomic_DNA"/>
</dbReference>
<accession>A0A0F9ECJ0</accession>
<gene>
    <name evidence="1" type="ORF">LCGC14_2442740</name>
</gene>
<sequence>MIASERIEVEAGDAIGISTPVNEDGTQTSGCRLTMKNAGTESAFLGGADVTASTGFELKEGERLAIPMQPRDALYVITAENSTTLHVLRA</sequence>
<reference evidence="1" key="1">
    <citation type="journal article" date="2015" name="Nature">
        <title>Complex archaea that bridge the gap between prokaryotes and eukaryotes.</title>
        <authorList>
            <person name="Spang A."/>
            <person name="Saw J.H."/>
            <person name="Jorgensen S.L."/>
            <person name="Zaremba-Niedzwiedzka K."/>
            <person name="Martijn J."/>
            <person name="Lind A.E."/>
            <person name="van Eijk R."/>
            <person name="Schleper C."/>
            <person name="Guy L."/>
            <person name="Ettema T.J."/>
        </authorList>
    </citation>
    <scope>NUCLEOTIDE SEQUENCE</scope>
</reference>
<evidence type="ECO:0000313" key="1">
    <source>
        <dbReference type="EMBL" id="KKL21708.1"/>
    </source>
</evidence>